<evidence type="ECO:0000259" key="2">
    <source>
        <dbReference type="PROSITE" id="PS50943"/>
    </source>
</evidence>
<dbReference type="Proteomes" id="UP001501074">
    <property type="component" value="Unassembled WGS sequence"/>
</dbReference>
<proteinExistence type="predicted"/>
<dbReference type="Pfam" id="PF13560">
    <property type="entry name" value="HTH_31"/>
    <property type="match status" value="1"/>
</dbReference>
<sequence>MRVTTVRDLGALVRAARQTQGMTQADLAARLGVGREWVVRLESGQPRVEAQKVLDTLVVLGLGLDVEQPSAPGKEIASRSGVRKGTSARKAPTKKTPEKKTSLPGRAPVRSRKPGSAADAAASPSSGASRAGVGKVAAKAAPTGRSTGIKNRGDVDPFESLFSKLT</sequence>
<dbReference type="CDD" id="cd00093">
    <property type="entry name" value="HTH_XRE"/>
    <property type="match status" value="1"/>
</dbReference>
<organism evidence="3 4">
    <name type="scientific">Kineosporia mesophila</name>
    <dbReference type="NCBI Taxonomy" id="566012"/>
    <lineage>
        <taxon>Bacteria</taxon>
        <taxon>Bacillati</taxon>
        <taxon>Actinomycetota</taxon>
        <taxon>Actinomycetes</taxon>
        <taxon>Kineosporiales</taxon>
        <taxon>Kineosporiaceae</taxon>
        <taxon>Kineosporia</taxon>
    </lineage>
</organism>
<evidence type="ECO:0000313" key="3">
    <source>
        <dbReference type="EMBL" id="GAA3636174.1"/>
    </source>
</evidence>
<evidence type="ECO:0000256" key="1">
    <source>
        <dbReference type="SAM" id="MobiDB-lite"/>
    </source>
</evidence>
<reference evidence="4" key="1">
    <citation type="journal article" date="2019" name="Int. J. Syst. Evol. Microbiol.">
        <title>The Global Catalogue of Microorganisms (GCM) 10K type strain sequencing project: providing services to taxonomists for standard genome sequencing and annotation.</title>
        <authorList>
            <consortium name="The Broad Institute Genomics Platform"/>
            <consortium name="The Broad Institute Genome Sequencing Center for Infectious Disease"/>
            <person name="Wu L."/>
            <person name="Ma J."/>
        </authorList>
    </citation>
    <scope>NUCLEOTIDE SEQUENCE [LARGE SCALE GENOMIC DNA]</scope>
    <source>
        <strain evidence="4">JCM 16902</strain>
    </source>
</reference>
<name>A0ABP7AN55_9ACTN</name>
<dbReference type="SUPFAM" id="SSF47413">
    <property type="entry name" value="lambda repressor-like DNA-binding domains"/>
    <property type="match status" value="1"/>
</dbReference>
<dbReference type="EMBL" id="BAAAZO010000012">
    <property type="protein sequence ID" value="GAA3636174.1"/>
    <property type="molecule type" value="Genomic_DNA"/>
</dbReference>
<feature type="compositionally biased region" description="Low complexity" evidence="1">
    <location>
        <begin position="115"/>
        <end position="141"/>
    </location>
</feature>
<dbReference type="InterPro" id="IPR010982">
    <property type="entry name" value="Lambda_DNA-bd_dom_sf"/>
</dbReference>
<dbReference type="InterPro" id="IPR001387">
    <property type="entry name" value="Cro/C1-type_HTH"/>
</dbReference>
<dbReference type="PROSITE" id="PS50943">
    <property type="entry name" value="HTH_CROC1"/>
    <property type="match status" value="1"/>
</dbReference>
<dbReference type="SMART" id="SM00530">
    <property type="entry name" value="HTH_XRE"/>
    <property type="match status" value="1"/>
</dbReference>
<dbReference type="Gene3D" id="1.10.260.40">
    <property type="entry name" value="lambda repressor-like DNA-binding domains"/>
    <property type="match status" value="1"/>
</dbReference>
<comment type="caution">
    <text evidence="3">The sequence shown here is derived from an EMBL/GenBank/DDBJ whole genome shotgun (WGS) entry which is preliminary data.</text>
</comment>
<feature type="region of interest" description="Disordered" evidence="1">
    <location>
        <begin position="67"/>
        <end position="166"/>
    </location>
</feature>
<accession>A0ABP7AN55</accession>
<protein>
    <recommendedName>
        <fullName evidence="2">HTH cro/C1-type domain-containing protein</fullName>
    </recommendedName>
</protein>
<keyword evidence="4" id="KW-1185">Reference proteome</keyword>
<evidence type="ECO:0000313" key="4">
    <source>
        <dbReference type="Proteomes" id="UP001501074"/>
    </source>
</evidence>
<feature type="domain" description="HTH cro/C1-type" evidence="2">
    <location>
        <begin position="13"/>
        <end position="45"/>
    </location>
</feature>
<gene>
    <name evidence="3" type="ORF">GCM10022223_63280</name>
</gene>
<dbReference type="RefSeq" id="WP_345718874.1">
    <property type="nucleotide sequence ID" value="NZ_BAAAZO010000012.1"/>
</dbReference>